<keyword evidence="2" id="KW-1185">Reference proteome</keyword>
<gene>
    <name evidence="1" type="ORF">KI387_044691</name>
</gene>
<comment type="caution">
    <text evidence="1">The sequence shown here is derived from an EMBL/GenBank/DDBJ whole genome shotgun (WGS) entry which is preliminary data.</text>
</comment>
<organism evidence="1 2">
    <name type="scientific">Taxus chinensis</name>
    <name type="common">Chinese yew</name>
    <name type="synonym">Taxus wallichiana var. chinensis</name>
    <dbReference type="NCBI Taxonomy" id="29808"/>
    <lineage>
        <taxon>Eukaryota</taxon>
        <taxon>Viridiplantae</taxon>
        <taxon>Streptophyta</taxon>
        <taxon>Embryophyta</taxon>
        <taxon>Tracheophyta</taxon>
        <taxon>Spermatophyta</taxon>
        <taxon>Pinopsida</taxon>
        <taxon>Pinidae</taxon>
        <taxon>Conifers II</taxon>
        <taxon>Cupressales</taxon>
        <taxon>Taxaceae</taxon>
        <taxon>Taxus</taxon>
    </lineage>
</organism>
<proteinExistence type="predicted"/>
<accession>A0AA38FTD4</accession>
<evidence type="ECO:0000313" key="2">
    <source>
        <dbReference type="Proteomes" id="UP000824469"/>
    </source>
</evidence>
<evidence type="ECO:0000313" key="1">
    <source>
        <dbReference type="EMBL" id="KAH9310286.1"/>
    </source>
</evidence>
<dbReference type="AlphaFoldDB" id="A0AA38FTD4"/>
<feature type="non-terminal residue" evidence="1">
    <location>
        <position position="1"/>
    </location>
</feature>
<dbReference type="Proteomes" id="UP000824469">
    <property type="component" value="Unassembled WGS sequence"/>
</dbReference>
<protein>
    <submittedName>
        <fullName evidence="1">Uncharacterized protein</fullName>
    </submittedName>
</protein>
<name>A0AA38FTD4_TAXCH</name>
<sequence>VLDFELRVPGNGATDVGVVDGLNRYGLAVKQQISLSNANYFPGVPNSPRNGTTDVGVFDG</sequence>
<reference evidence="1 2" key="1">
    <citation type="journal article" date="2021" name="Nat. Plants">
        <title>The Taxus genome provides insights into paclitaxel biosynthesis.</title>
        <authorList>
            <person name="Xiong X."/>
            <person name="Gou J."/>
            <person name="Liao Q."/>
            <person name="Li Y."/>
            <person name="Zhou Q."/>
            <person name="Bi G."/>
            <person name="Li C."/>
            <person name="Du R."/>
            <person name="Wang X."/>
            <person name="Sun T."/>
            <person name="Guo L."/>
            <person name="Liang H."/>
            <person name="Lu P."/>
            <person name="Wu Y."/>
            <person name="Zhang Z."/>
            <person name="Ro D.K."/>
            <person name="Shang Y."/>
            <person name="Huang S."/>
            <person name="Yan J."/>
        </authorList>
    </citation>
    <scope>NUCLEOTIDE SEQUENCE [LARGE SCALE GENOMIC DNA]</scope>
    <source>
        <strain evidence="1">Ta-2019</strain>
    </source>
</reference>
<feature type="non-terminal residue" evidence="1">
    <location>
        <position position="60"/>
    </location>
</feature>
<dbReference type="EMBL" id="JAHRHJ020000007">
    <property type="protein sequence ID" value="KAH9310286.1"/>
    <property type="molecule type" value="Genomic_DNA"/>
</dbReference>